<sequence length="83" mass="9466">MERRPPPRGYQPKPYRGTDLQVIANLSPARAIKLGIPAERLRWVSEWHASFKSSRHQHIAGRLNQIANAMASVNDNRPRRTVA</sequence>
<proteinExistence type="predicted"/>
<accession>A0A2U2DG86</accession>
<protein>
    <submittedName>
        <fullName evidence="1">Uncharacterized protein</fullName>
    </submittedName>
</protein>
<dbReference type="AlphaFoldDB" id="A0A2U2DG86"/>
<keyword evidence="2" id="KW-1185">Reference proteome</keyword>
<dbReference type="EMBL" id="QFBC01000028">
    <property type="protein sequence ID" value="PWE52333.1"/>
    <property type="molecule type" value="Genomic_DNA"/>
</dbReference>
<reference evidence="1 2" key="1">
    <citation type="submission" date="2018-05" db="EMBL/GenBank/DDBJ databases">
        <title>The draft genome of strain NS-104.</title>
        <authorList>
            <person name="Hang P."/>
            <person name="Jiang J."/>
        </authorList>
    </citation>
    <scope>NUCLEOTIDE SEQUENCE [LARGE SCALE GENOMIC DNA]</scope>
    <source>
        <strain evidence="1 2">NS-104</strain>
    </source>
</reference>
<evidence type="ECO:0000313" key="2">
    <source>
        <dbReference type="Proteomes" id="UP000245252"/>
    </source>
</evidence>
<comment type="caution">
    <text evidence="1">The sequence shown here is derived from an EMBL/GenBank/DDBJ whole genome shotgun (WGS) entry which is preliminary data.</text>
</comment>
<dbReference type="Proteomes" id="UP000245252">
    <property type="component" value="Unassembled WGS sequence"/>
</dbReference>
<name>A0A2U2DG86_9HYPH</name>
<organism evidence="1 2">
    <name type="scientific">Metarhizobium album</name>
    <dbReference type="NCBI Taxonomy" id="2182425"/>
    <lineage>
        <taxon>Bacteria</taxon>
        <taxon>Pseudomonadati</taxon>
        <taxon>Pseudomonadota</taxon>
        <taxon>Alphaproteobacteria</taxon>
        <taxon>Hyphomicrobiales</taxon>
        <taxon>Rhizobiaceae</taxon>
        <taxon>Metarhizobium</taxon>
    </lineage>
</organism>
<gene>
    <name evidence="1" type="ORF">DEM27_31840</name>
</gene>
<dbReference type="RefSeq" id="WP_109462256.1">
    <property type="nucleotide sequence ID" value="NZ_QFBC01000028.1"/>
</dbReference>
<evidence type="ECO:0000313" key="1">
    <source>
        <dbReference type="EMBL" id="PWE52333.1"/>
    </source>
</evidence>